<proteinExistence type="predicted"/>
<feature type="compositionally biased region" description="Acidic residues" evidence="1">
    <location>
        <begin position="253"/>
        <end position="270"/>
    </location>
</feature>
<feature type="region of interest" description="Disordered" evidence="1">
    <location>
        <begin position="224"/>
        <end position="270"/>
    </location>
</feature>
<evidence type="ECO:0000256" key="1">
    <source>
        <dbReference type="SAM" id="MobiDB-lite"/>
    </source>
</evidence>
<dbReference type="Proteomes" id="UP001596395">
    <property type="component" value="Unassembled WGS sequence"/>
</dbReference>
<evidence type="ECO:0000313" key="2">
    <source>
        <dbReference type="EMBL" id="MFC6953269.1"/>
    </source>
</evidence>
<sequence>MTRVLVPIRVLESESVSLGLMNLLSTMDVTVLGYHVLPEQTPPDQARAQYEDRATSALEDIAEEFRQAGGDADHRLVFTHDRKQSIDRVAAAVDASAYAITGATGAVDSILVPLTGDVDVDRIVAFVTDLVGDRDIDITVFAAAAEANVDAVRSALEDVAADLDERGPAVTVETATSQRPFEALVDAIPGHDAIVMGERAPSLQSLVFGEEARRVAAESVGPVLVVRREPEKPDDDADAGTTDGDTGDRDADTSDGDTGDADGTDGDDEE</sequence>
<organism evidence="2 3">
    <name type="scientific">Halorubellus litoreus</name>
    <dbReference type="NCBI Taxonomy" id="755308"/>
    <lineage>
        <taxon>Archaea</taxon>
        <taxon>Methanobacteriati</taxon>
        <taxon>Methanobacteriota</taxon>
        <taxon>Stenosarchaea group</taxon>
        <taxon>Halobacteria</taxon>
        <taxon>Halobacteriales</taxon>
        <taxon>Halorubellaceae</taxon>
        <taxon>Halorubellus</taxon>
    </lineage>
</organism>
<dbReference type="AlphaFoldDB" id="A0ABD5VCU3"/>
<comment type="caution">
    <text evidence="2">The sequence shown here is derived from an EMBL/GenBank/DDBJ whole genome shotgun (WGS) entry which is preliminary data.</text>
</comment>
<dbReference type="RefSeq" id="WP_336350231.1">
    <property type="nucleotide sequence ID" value="NZ_JAZAQL010000002.1"/>
</dbReference>
<keyword evidence="3" id="KW-1185">Reference proteome</keyword>
<protein>
    <submittedName>
        <fullName evidence="2">Universal stress protein</fullName>
    </submittedName>
</protein>
<reference evidence="2 3" key="1">
    <citation type="journal article" date="2019" name="Int. J. Syst. Evol. Microbiol.">
        <title>The Global Catalogue of Microorganisms (GCM) 10K type strain sequencing project: providing services to taxonomists for standard genome sequencing and annotation.</title>
        <authorList>
            <consortium name="The Broad Institute Genomics Platform"/>
            <consortium name="The Broad Institute Genome Sequencing Center for Infectious Disease"/>
            <person name="Wu L."/>
            <person name="Ma J."/>
        </authorList>
    </citation>
    <scope>NUCLEOTIDE SEQUENCE [LARGE SCALE GENOMIC DNA]</scope>
    <source>
        <strain evidence="2 3">GX26</strain>
    </source>
</reference>
<dbReference type="SUPFAM" id="SSF52402">
    <property type="entry name" value="Adenine nucleotide alpha hydrolases-like"/>
    <property type="match status" value="1"/>
</dbReference>
<gene>
    <name evidence="2" type="ORF">ACFQGB_10375</name>
</gene>
<name>A0ABD5VCU3_9EURY</name>
<dbReference type="EMBL" id="JBHSXN010000002">
    <property type="protein sequence ID" value="MFC6953269.1"/>
    <property type="molecule type" value="Genomic_DNA"/>
</dbReference>
<dbReference type="Gene3D" id="3.40.50.12370">
    <property type="match status" value="1"/>
</dbReference>
<evidence type="ECO:0000313" key="3">
    <source>
        <dbReference type="Proteomes" id="UP001596395"/>
    </source>
</evidence>
<accession>A0ABD5VCU3</accession>